<protein>
    <submittedName>
        <fullName evidence="2">Uncharacterized protein</fullName>
    </submittedName>
</protein>
<gene>
    <name evidence="2" type="ORF">LCGC14_0390270</name>
</gene>
<feature type="region of interest" description="Disordered" evidence="1">
    <location>
        <begin position="558"/>
        <end position="592"/>
    </location>
</feature>
<feature type="region of interest" description="Disordered" evidence="1">
    <location>
        <begin position="757"/>
        <end position="784"/>
    </location>
</feature>
<name>A0A0F9SZZ1_9ZZZZ</name>
<evidence type="ECO:0000313" key="2">
    <source>
        <dbReference type="EMBL" id="KKN74510.1"/>
    </source>
</evidence>
<reference evidence="2" key="1">
    <citation type="journal article" date="2015" name="Nature">
        <title>Complex archaea that bridge the gap between prokaryotes and eukaryotes.</title>
        <authorList>
            <person name="Spang A."/>
            <person name="Saw J.H."/>
            <person name="Jorgensen S.L."/>
            <person name="Zaremba-Niedzwiedzka K."/>
            <person name="Martijn J."/>
            <person name="Lind A.E."/>
            <person name="van Eijk R."/>
            <person name="Schleper C."/>
            <person name="Guy L."/>
            <person name="Ettema T.J."/>
        </authorList>
    </citation>
    <scope>NUCLEOTIDE SEQUENCE</scope>
</reference>
<feature type="compositionally biased region" description="Basic and acidic residues" evidence="1">
    <location>
        <begin position="558"/>
        <end position="567"/>
    </location>
</feature>
<organism evidence="2">
    <name type="scientific">marine sediment metagenome</name>
    <dbReference type="NCBI Taxonomy" id="412755"/>
    <lineage>
        <taxon>unclassified sequences</taxon>
        <taxon>metagenomes</taxon>
        <taxon>ecological metagenomes</taxon>
    </lineage>
</organism>
<proteinExistence type="predicted"/>
<sequence>MTFKHITFGESPVMRSLEKVAMERGMFEPDPVVKEASVEKLYEPTESLLNDMFLLANGLRENGFIVEADALEDKILEHKQAAKAAEKAVKDQGEKMLDDAHPEGDVEVAPSQSGYGKMLTQKTTQDEIKKIINKMPTGKLANKQAQLGAHILAPKVGYEMAVAFGKAMGPYVGSGYDADDIKDAVRDHLSRILVTDLKDYQPNQMQVVADLFTKMVNAEAVDWALKMQEDQERLPDYDMEEGLRNVAGNIFATATGRMQSMNRGASPVIENIIKAAEYALNVNAQESASVQDLSANIPSIEAITQNHTNLALRIGQKEAVGDVVFRFWGGEVSTLFRFEENEAKQVGELAAPKIRDYLLDKAKQGYDPVDLNNIITDNINEYWGRYLGKSPAGQDLGLNELPELDYSFMLHNILYADPEMHTLSKTQKFIADERAKKTKKRTEEEEKSILAGIYTWEKIYNGLVSPLNNVVRELIAFNQDTSKDETAGANALKQARYWKSIVSKIEQEQGNSLQWSVIHNKFNGTKFYQYKTWTSLIVAISSFESAVVEWVKKPGTKEGSEKVELRKAGQQNVPEPGEPKETPEKTAPKQVGVGSGYNVVTKMQEALKALSDEYAKSQPKRASALKQGGIDGDWQNLTQAALVEAEKVRNEMGGTGTALVSWPSSVQAANANTTSLTALIKQVKTGAGSAYQGKGESLGEYNRPVSKEMVEVFTGDLRTLSTFLRFLENTGLIHEVGNFATPPGMTVTDLRVGDEALAPEPTETPTETSLTASRKEELSKMSQNTKRTIKTELFDPEPGPDPEPEISRAIGLTYNVWAGILKHFEDEAAGTYWDESIKDKTGSKRLYNGILKLKELLDRAKTEQNITPEQAATKVINLGEGTPYNAPSGRRTIVEDGKTYYVVIDPSGKRWRIALTEALRPGYRYEGSSYSLGPSALRPPVSHILDLRSKEFGMPQAFKRRLTFNSFSNTPGADIIGMFSHMGPTPLREIQAQFALVHNIELVKWYDKYKTYHVKHPQTGKAAWLSALKLPGYNSFVKELTGTPKDKAMGFLKLALSRLSKAYAEWEQSVPEAESERMTKTETWFNKWRQLLRIKYGKVENS</sequence>
<feature type="compositionally biased region" description="Basic and acidic residues" evidence="1">
    <location>
        <begin position="577"/>
        <end position="587"/>
    </location>
</feature>
<comment type="caution">
    <text evidence="2">The sequence shown here is derived from an EMBL/GenBank/DDBJ whole genome shotgun (WGS) entry which is preliminary data.</text>
</comment>
<feature type="compositionally biased region" description="Low complexity" evidence="1">
    <location>
        <begin position="757"/>
        <end position="772"/>
    </location>
</feature>
<dbReference type="EMBL" id="LAZR01000325">
    <property type="protein sequence ID" value="KKN74510.1"/>
    <property type="molecule type" value="Genomic_DNA"/>
</dbReference>
<evidence type="ECO:0000256" key="1">
    <source>
        <dbReference type="SAM" id="MobiDB-lite"/>
    </source>
</evidence>
<dbReference type="AlphaFoldDB" id="A0A0F9SZZ1"/>
<accession>A0A0F9SZZ1</accession>